<proteinExistence type="predicted"/>
<evidence type="ECO:0000313" key="1">
    <source>
        <dbReference type="EMBL" id="PWN52001.1"/>
    </source>
</evidence>
<accession>A0ACD0P1S2</accession>
<dbReference type="Proteomes" id="UP000245626">
    <property type="component" value="Unassembled WGS sequence"/>
</dbReference>
<evidence type="ECO:0000313" key="2">
    <source>
        <dbReference type="Proteomes" id="UP000245626"/>
    </source>
</evidence>
<name>A0ACD0P1S2_9BASI</name>
<reference evidence="1 2" key="1">
    <citation type="journal article" date="2018" name="Mol. Biol. Evol.">
        <title>Broad Genomic Sampling Reveals a Smut Pathogenic Ancestry of the Fungal Clade Ustilaginomycotina.</title>
        <authorList>
            <person name="Kijpornyongpan T."/>
            <person name="Mondo S.J."/>
            <person name="Barry K."/>
            <person name="Sandor L."/>
            <person name="Lee J."/>
            <person name="Lipzen A."/>
            <person name="Pangilinan J."/>
            <person name="LaButti K."/>
            <person name="Hainaut M."/>
            <person name="Henrissat B."/>
            <person name="Grigoriev I.V."/>
            <person name="Spatafora J.W."/>
            <person name="Aime M.C."/>
        </authorList>
    </citation>
    <scope>NUCLEOTIDE SEQUENCE [LARGE SCALE GENOMIC DNA]</scope>
    <source>
        <strain evidence="1 2">SA 807</strain>
    </source>
</reference>
<keyword evidence="2" id="KW-1185">Reference proteome</keyword>
<organism evidence="1 2">
    <name type="scientific">Violaceomyces palustris</name>
    <dbReference type="NCBI Taxonomy" id="1673888"/>
    <lineage>
        <taxon>Eukaryota</taxon>
        <taxon>Fungi</taxon>
        <taxon>Dikarya</taxon>
        <taxon>Basidiomycota</taxon>
        <taxon>Ustilaginomycotina</taxon>
        <taxon>Ustilaginomycetes</taxon>
        <taxon>Violaceomycetales</taxon>
        <taxon>Violaceomycetaceae</taxon>
        <taxon>Violaceomyces</taxon>
    </lineage>
</organism>
<protein>
    <submittedName>
        <fullName evidence="1">DEAD-domain-containing protein</fullName>
    </submittedName>
</protein>
<dbReference type="EMBL" id="KZ819803">
    <property type="protein sequence ID" value="PWN52001.1"/>
    <property type="molecule type" value="Genomic_DNA"/>
</dbReference>
<gene>
    <name evidence="1" type="ORF">IE53DRAFT_25988</name>
</gene>
<sequence>MSKQPLSVEELIKKQQEAAAFKPKFLSKAERLKQAQEKKEAEEKERKAKEERDRKEREEFERKAREEARLFGSSGRGAADDHSRYGRNGRDRRGPDDLDYGGPQNLETGSRSERGRNPYDRYNDRDRDAPTGPRGDQARLNGRDLTSSSRVSTNGSSSNGDGSRNGVEKPVTEAEQALIRQRYLGVKEIKKRPKKKLSDKKFVFDWAQEDDTSDKINPVYESSLEASVFGAGGRAGMDPTERSRNGLNLPKRGAKSAFDEKHWSEKTLDEMKERDWRIFREDFAIAARGGHIPHPLRSWKESTIPAPILAAIQEIGYAEPSPIQRQAIPIGLQNRDLIGIAETGSGKTASFVIPMLSYISELPRLSDENRHLGPYALILAPTRELAQQIEGEAKKFSSFLGYTCVSIVGGRDMNEQAFNLRDGAEIVIATPGRLKDCIERHVLVLSQCTYVVMDEADRMINLGFEDVVNYILDSLPVSNLKPDTDDSEDPLRLLRKEGESKMEKYRVTMLYSATMPPSVERMARKYLRRPATITIGEANQAVGTVEQRVEFINSDEKKKSRLLQILNSGFEPPIIVFVNQKKMADQVGRDIQRAGWNPAILHSGKTQSQREVALEDLRSGECPILVATDLAGRGIDVPDVSLVINYQMSNHIEAYVHRIGESTAHPGAKKPLNSFGRLHLPTLIFQNTLVISLLLLLFVSFFCLSSPPTGRTGRAGKTGVAITFLEAADEELYYDLKQEISKSPVSKLPSELARHPAAQTKLTKEMKRKRGQEDDG</sequence>